<dbReference type="RefSeq" id="WP_014026448.1">
    <property type="nucleotide sequence ID" value="NC_015931.1"/>
</dbReference>
<name>G0EE77_PYRF1</name>
<dbReference type="HOGENOM" id="CLU_488874_0_0_2"/>
<dbReference type="OrthoDB" id="107033at2157"/>
<evidence type="ECO:0000256" key="1">
    <source>
        <dbReference type="ARBA" id="ARBA00007816"/>
    </source>
</evidence>
<reference evidence="6 7" key="1">
    <citation type="journal article" date="2011" name="Stand. Genomic Sci.">
        <title>Complete genome sequence of the hyperthermophilic chemolithoautotroph Pyrolobus fumarii type strain (1A).</title>
        <authorList>
            <person name="Anderson I."/>
            <person name="Goker M."/>
            <person name="Nolan M."/>
            <person name="Lucas S."/>
            <person name="Hammon N."/>
            <person name="Deshpande S."/>
            <person name="Cheng J.F."/>
            <person name="Tapia R."/>
            <person name="Han C."/>
            <person name="Goodwin L."/>
            <person name="Pitluck S."/>
            <person name="Huntemann M."/>
            <person name="Liolios K."/>
            <person name="Ivanova N."/>
            <person name="Pagani I."/>
            <person name="Mavromatis K."/>
            <person name="Ovchinikova G."/>
            <person name="Pati A."/>
            <person name="Chen A."/>
            <person name="Palaniappan K."/>
            <person name="Land M."/>
            <person name="Hauser L."/>
            <person name="Brambilla E.M."/>
            <person name="Huber H."/>
            <person name="Yasawong M."/>
            <person name="Rohde M."/>
            <person name="Spring S."/>
            <person name="Abt B."/>
            <person name="Sikorski J."/>
            <person name="Wirth R."/>
            <person name="Detter J.C."/>
            <person name="Woyke T."/>
            <person name="Bristow J."/>
            <person name="Eisen J.A."/>
            <person name="Markowitz V."/>
            <person name="Hugenholtz P."/>
            <person name="Kyrpides N.C."/>
            <person name="Klenk H.P."/>
            <person name="Lapidus A."/>
        </authorList>
    </citation>
    <scope>NUCLEOTIDE SEQUENCE [LARGE SCALE GENOMIC DNA]</scope>
    <source>
        <strain evidence="7">DSM 11204 / 1A</strain>
    </source>
</reference>
<accession>G0EE77</accession>
<gene>
    <name evidence="6" type="ordered locus">Pyrfu_0902</name>
</gene>
<comment type="similarity">
    <text evidence="1">Belongs to the HerA family.</text>
</comment>
<dbReference type="InterPro" id="IPR027417">
    <property type="entry name" value="P-loop_NTPase"/>
</dbReference>
<evidence type="ECO:0000256" key="3">
    <source>
        <dbReference type="ARBA" id="ARBA00048954"/>
    </source>
</evidence>
<evidence type="ECO:0000313" key="7">
    <source>
        <dbReference type="Proteomes" id="UP000001037"/>
    </source>
</evidence>
<comment type="catalytic activity">
    <reaction evidence="4">
        <text>ATP + H2O = ADP + phosphate + H(+)</text>
        <dbReference type="Rhea" id="RHEA:13065"/>
        <dbReference type="ChEBI" id="CHEBI:15377"/>
        <dbReference type="ChEBI" id="CHEBI:15378"/>
        <dbReference type="ChEBI" id="CHEBI:30616"/>
        <dbReference type="ChEBI" id="CHEBI:43474"/>
        <dbReference type="ChEBI" id="CHEBI:456216"/>
        <dbReference type="EC" id="5.6.2.4"/>
    </reaction>
</comment>
<evidence type="ECO:0000256" key="4">
    <source>
        <dbReference type="ARBA" id="ARBA00048988"/>
    </source>
</evidence>
<dbReference type="Proteomes" id="UP000001037">
    <property type="component" value="Chromosome"/>
</dbReference>
<keyword evidence="7" id="KW-1185">Reference proteome</keyword>
<dbReference type="InterPro" id="IPR008571">
    <property type="entry name" value="HerA-like"/>
</dbReference>
<dbReference type="eggNOG" id="arCOG00280">
    <property type="taxonomic scope" value="Archaea"/>
</dbReference>
<dbReference type="GO" id="GO:0043139">
    <property type="term" value="F:5'-3' DNA helicase activity"/>
    <property type="evidence" value="ECO:0007669"/>
    <property type="project" value="UniProtKB-EC"/>
</dbReference>
<evidence type="ECO:0000259" key="5">
    <source>
        <dbReference type="Pfam" id="PF01935"/>
    </source>
</evidence>
<dbReference type="Gene3D" id="3.40.50.300">
    <property type="entry name" value="P-loop containing nucleotide triphosphate hydrolases"/>
    <property type="match status" value="2"/>
</dbReference>
<organism evidence="6 7">
    <name type="scientific">Pyrolobus fumarii (strain DSM 11204 / 1A)</name>
    <dbReference type="NCBI Taxonomy" id="694429"/>
    <lineage>
        <taxon>Archaea</taxon>
        <taxon>Thermoproteota</taxon>
        <taxon>Thermoprotei</taxon>
        <taxon>Desulfurococcales</taxon>
        <taxon>Pyrodictiaceae</taxon>
        <taxon>Pyrolobus</taxon>
    </lineage>
</organism>
<dbReference type="Pfam" id="PF01935">
    <property type="entry name" value="DUF87"/>
    <property type="match status" value="1"/>
</dbReference>
<proteinExistence type="inferred from homology"/>
<dbReference type="PANTHER" id="PTHR42957">
    <property type="entry name" value="HELICASE MJ1565-RELATED"/>
    <property type="match status" value="1"/>
</dbReference>
<dbReference type="SUPFAM" id="SSF52540">
    <property type="entry name" value="P-loop containing nucleoside triphosphate hydrolases"/>
    <property type="match status" value="1"/>
</dbReference>
<dbReference type="AlphaFoldDB" id="G0EE77"/>
<sequence length="560" mass="62336">MREKSETTSRVLGVVLSGATTKQAIAQLTEHGEKIVNEGMLVGIQLWGSERLAIARVEKLRIESDIFKPGDAWSELRRESLDALTMLESVSSPYVTAVLNIIGLAGEPGLPPLPRPPKPGDKVVELPRDPSLLFGIDENRPGVIWYGDIYGYQGLPVPLDVENITMHVGVFGETGSGKSYGVGYLLELLSQIPLGNGKTAALPMIVIDANGDYLDYHHVFVTRGSLGALHKVIRFVTPRSRLRSTPFTREIKISLDFFTPREAAEIIMMYKTGGLDINEMQVSALDRVISELTEEGYTITELLTNEINLVYERLEELSRGRDAPIHHQTARAIRSALDKFYREVYKQHGILSTEPTFTGELIDDITRNPSMLIVDFSADGAPGVPLQVKQLIVAYIARLLYEKFTRYKVDGDERYLLLIIEEAQNYAPNLRNYPIGMSIARDYLALIATQGRKFGISLLLVSQRPAFVDPVVLSMTNTWIIHRVAPDDVHYIARAVGGLPEDLEKRLTSLPRGVAVIAGQMNMIGHPVLVRVGKRKVSHRMGMTRVVETLRRLYSGRNGD</sequence>
<dbReference type="KEGG" id="pfm:Pyrfu_0902"/>
<dbReference type="PANTHER" id="PTHR42957:SF2">
    <property type="entry name" value="HELICASE HERA CENTRAL DOMAIN-CONTAINING PROTEIN"/>
    <property type="match status" value="1"/>
</dbReference>
<comment type="catalytic activity">
    <reaction evidence="3">
        <text>ATP + H2O = ADP + phosphate + H(+)</text>
        <dbReference type="Rhea" id="RHEA:13065"/>
        <dbReference type="ChEBI" id="CHEBI:15377"/>
        <dbReference type="ChEBI" id="CHEBI:15378"/>
        <dbReference type="ChEBI" id="CHEBI:30616"/>
        <dbReference type="ChEBI" id="CHEBI:43474"/>
        <dbReference type="ChEBI" id="CHEBI:456216"/>
        <dbReference type="EC" id="5.6.2.3"/>
    </reaction>
</comment>
<evidence type="ECO:0000256" key="2">
    <source>
        <dbReference type="ARBA" id="ARBA00034617"/>
    </source>
</evidence>
<comment type="catalytic activity">
    <reaction evidence="2">
        <text>Couples ATP hydrolysis with the unwinding of duplex DNA by translocating in the 3'-5' direction.</text>
        <dbReference type="EC" id="5.6.2.4"/>
    </reaction>
</comment>
<dbReference type="GeneID" id="11139376"/>
<dbReference type="EMBL" id="CP002838">
    <property type="protein sequence ID" value="AEM38771.1"/>
    <property type="molecule type" value="Genomic_DNA"/>
</dbReference>
<feature type="domain" description="Helicase HerA central" evidence="5">
    <location>
        <begin position="146"/>
        <end position="399"/>
    </location>
</feature>
<dbReference type="GO" id="GO:0043138">
    <property type="term" value="F:3'-5' DNA helicase activity"/>
    <property type="evidence" value="ECO:0007669"/>
    <property type="project" value="UniProtKB-EC"/>
</dbReference>
<dbReference type="STRING" id="694429.Pyrfu_0902"/>
<protein>
    <recommendedName>
        <fullName evidence="5">Helicase HerA central domain-containing protein</fullName>
    </recommendedName>
</protein>
<evidence type="ECO:0000313" key="6">
    <source>
        <dbReference type="EMBL" id="AEM38771.1"/>
    </source>
</evidence>
<dbReference type="InterPro" id="IPR002789">
    <property type="entry name" value="HerA_central"/>
</dbReference>
<dbReference type="InParanoid" id="G0EE77"/>